<dbReference type="EMBL" id="MU825463">
    <property type="protein sequence ID" value="KAJ7388518.1"/>
    <property type="molecule type" value="Genomic_DNA"/>
</dbReference>
<comment type="caution">
    <text evidence="2">The sequence shown here is derived from an EMBL/GenBank/DDBJ whole genome shotgun (WGS) entry which is preliminary data.</text>
</comment>
<feature type="signal peptide" evidence="1">
    <location>
        <begin position="1"/>
        <end position="24"/>
    </location>
</feature>
<keyword evidence="3" id="KW-1185">Reference proteome</keyword>
<reference evidence="2" key="1">
    <citation type="submission" date="2023-01" db="EMBL/GenBank/DDBJ databases">
        <title>Genome assembly of the deep-sea coral Lophelia pertusa.</title>
        <authorList>
            <person name="Herrera S."/>
            <person name="Cordes E."/>
        </authorList>
    </citation>
    <scope>NUCLEOTIDE SEQUENCE</scope>
    <source>
        <strain evidence="2">USNM1676648</strain>
        <tissue evidence="2">Polyp</tissue>
    </source>
</reference>
<sequence>MQLKVIFFLGSFLLLLMMDKQAMARDCLTCKPGVQDCSDPGKRVWRECPQGHEQCALYYMYKGNETLRYELACEGDYDQQQWVDYCKRYQGHGPHDDCKMCFITKLVLKDTLN</sequence>
<feature type="chain" id="PRO_5040812154" evidence="1">
    <location>
        <begin position="25"/>
        <end position="113"/>
    </location>
</feature>
<evidence type="ECO:0000313" key="2">
    <source>
        <dbReference type="EMBL" id="KAJ7388518.1"/>
    </source>
</evidence>
<proteinExistence type="predicted"/>
<keyword evidence="1" id="KW-0732">Signal</keyword>
<organism evidence="2 3">
    <name type="scientific">Desmophyllum pertusum</name>
    <dbReference type="NCBI Taxonomy" id="174260"/>
    <lineage>
        <taxon>Eukaryota</taxon>
        <taxon>Metazoa</taxon>
        <taxon>Cnidaria</taxon>
        <taxon>Anthozoa</taxon>
        <taxon>Hexacorallia</taxon>
        <taxon>Scleractinia</taxon>
        <taxon>Caryophylliina</taxon>
        <taxon>Caryophylliidae</taxon>
        <taxon>Desmophyllum</taxon>
    </lineage>
</organism>
<protein>
    <submittedName>
        <fullName evidence="2">Uncharacterized protein</fullName>
    </submittedName>
</protein>
<accession>A0A9W9ZVA0</accession>
<gene>
    <name evidence="2" type="ORF">OS493_037139</name>
</gene>
<evidence type="ECO:0000313" key="3">
    <source>
        <dbReference type="Proteomes" id="UP001163046"/>
    </source>
</evidence>
<name>A0A9W9ZVA0_9CNID</name>
<dbReference type="AlphaFoldDB" id="A0A9W9ZVA0"/>
<dbReference type="Proteomes" id="UP001163046">
    <property type="component" value="Unassembled WGS sequence"/>
</dbReference>
<evidence type="ECO:0000256" key="1">
    <source>
        <dbReference type="SAM" id="SignalP"/>
    </source>
</evidence>